<dbReference type="Proteomes" id="UP000254428">
    <property type="component" value="Unassembled WGS sequence"/>
</dbReference>
<dbReference type="Gene3D" id="1.25.40.10">
    <property type="entry name" value="Tetratricopeptide repeat domain"/>
    <property type="match status" value="1"/>
</dbReference>
<gene>
    <name evidence="1" type="primary">nlpI_2</name>
    <name evidence="1" type="ORF">NCTC11341_01727</name>
</gene>
<evidence type="ECO:0000313" key="1">
    <source>
        <dbReference type="EMBL" id="STH70181.1"/>
    </source>
</evidence>
<sequence>MIVSGLRALARNDFSQALAIRPDMPEVFIT</sequence>
<reference evidence="1 2" key="1">
    <citation type="submission" date="2018-06" db="EMBL/GenBank/DDBJ databases">
        <authorList>
            <consortium name="Pathogen Informatics"/>
            <person name="Doyle S."/>
        </authorList>
    </citation>
    <scope>NUCLEOTIDE SEQUENCE [LARGE SCALE GENOMIC DNA]</scope>
    <source>
        <strain evidence="1 2">NCTC11341</strain>
    </source>
</reference>
<organism evidence="1 2">
    <name type="scientific">Escherichia coli</name>
    <dbReference type="NCBI Taxonomy" id="562"/>
    <lineage>
        <taxon>Bacteria</taxon>
        <taxon>Pseudomonadati</taxon>
        <taxon>Pseudomonadota</taxon>
        <taxon>Gammaproteobacteria</taxon>
        <taxon>Enterobacterales</taxon>
        <taxon>Enterobacteriaceae</taxon>
        <taxon>Escherichia</taxon>
    </lineage>
</organism>
<accession>A0A376NVU7</accession>
<dbReference type="AlphaFoldDB" id="A0A376NVU7"/>
<name>A0A376NVU7_ECOLX</name>
<proteinExistence type="predicted"/>
<dbReference type="EMBL" id="UGBT01000002">
    <property type="protein sequence ID" value="STH70181.1"/>
    <property type="molecule type" value="Genomic_DNA"/>
</dbReference>
<dbReference type="InterPro" id="IPR011990">
    <property type="entry name" value="TPR-like_helical_dom_sf"/>
</dbReference>
<keyword evidence="1" id="KW-0449">Lipoprotein</keyword>
<evidence type="ECO:0000313" key="2">
    <source>
        <dbReference type="Proteomes" id="UP000254428"/>
    </source>
</evidence>
<protein>
    <submittedName>
        <fullName evidence="1">Lipoprotein NlpI</fullName>
    </submittedName>
</protein>